<dbReference type="PANTHER" id="PTHR33507:SF3">
    <property type="entry name" value="INNER MEMBRANE PROTEIN YBBJ"/>
    <property type="match status" value="1"/>
</dbReference>
<dbReference type="EMBL" id="QZEZ01000008">
    <property type="protein sequence ID" value="RJK93880.1"/>
    <property type="molecule type" value="Genomic_DNA"/>
</dbReference>
<accession>A0A3A3YT62</accession>
<comment type="caution">
    <text evidence="7">The sequence shown here is derived from an EMBL/GenBank/DDBJ whole genome shotgun (WGS) entry which is preliminary data.</text>
</comment>
<keyword evidence="2 5" id="KW-0812">Transmembrane</keyword>
<evidence type="ECO:0000256" key="4">
    <source>
        <dbReference type="ARBA" id="ARBA00023136"/>
    </source>
</evidence>
<proteinExistence type="predicted"/>
<evidence type="ECO:0000256" key="1">
    <source>
        <dbReference type="ARBA" id="ARBA00004141"/>
    </source>
</evidence>
<dbReference type="InterPro" id="IPR002810">
    <property type="entry name" value="NfeD-like_C"/>
</dbReference>
<comment type="subcellular location">
    <subcellularLocation>
        <location evidence="1">Membrane</location>
        <topology evidence="1">Multi-pass membrane protein</topology>
    </subcellularLocation>
</comment>
<sequence>MSDNAWLAWVIVALVLAGVEIMTLDLIFIMLAAGALAGALGAGLGLALWAQLLVGGLSALAMLLVVRPVALRHLRTPHEVRTGIAALVGSQAVVLERVDALTGRVKLAGEVWSARSYDPHAAIEPGRTVDVVQIEGATAIVLAAD</sequence>
<evidence type="ECO:0000256" key="3">
    <source>
        <dbReference type="ARBA" id="ARBA00022989"/>
    </source>
</evidence>
<evidence type="ECO:0000256" key="5">
    <source>
        <dbReference type="SAM" id="Phobius"/>
    </source>
</evidence>
<evidence type="ECO:0000313" key="8">
    <source>
        <dbReference type="Proteomes" id="UP000265614"/>
    </source>
</evidence>
<evidence type="ECO:0000313" key="7">
    <source>
        <dbReference type="EMBL" id="RJK93880.1"/>
    </source>
</evidence>
<keyword evidence="4 5" id="KW-0472">Membrane</keyword>
<dbReference type="GO" id="GO:0005886">
    <property type="term" value="C:plasma membrane"/>
    <property type="evidence" value="ECO:0007669"/>
    <property type="project" value="TreeGrafter"/>
</dbReference>
<evidence type="ECO:0000256" key="2">
    <source>
        <dbReference type="ARBA" id="ARBA00022692"/>
    </source>
</evidence>
<evidence type="ECO:0000259" key="6">
    <source>
        <dbReference type="Pfam" id="PF01957"/>
    </source>
</evidence>
<dbReference type="Proteomes" id="UP000265614">
    <property type="component" value="Unassembled WGS sequence"/>
</dbReference>
<feature type="transmembrane region" description="Helical" evidence="5">
    <location>
        <begin position="46"/>
        <end position="66"/>
    </location>
</feature>
<dbReference type="InterPro" id="IPR052165">
    <property type="entry name" value="Membrane_assoc_protease"/>
</dbReference>
<dbReference type="Gene3D" id="2.40.50.140">
    <property type="entry name" value="Nucleic acid-binding proteins"/>
    <property type="match status" value="1"/>
</dbReference>
<feature type="domain" description="NfeD-like C-terminal" evidence="6">
    <location>
        <begin position="85"/>
        <end position="141"/>
    </location>
</feature>
<protein>
    <submittedName>
        <fullName evidence="7">NfeD family protein</fullName>
    </submittedName>
</protein>
<organism evidence="7 8">
    <name type="scientific">Vallicoccus soli</name>
    <dbReference type="NCBI Taxonomy" id="2339232"/>
    <lineage>
        <taxon>Bacteria</taxon>
        <taxon>Bacillati</taxon>
        <taxon>Actinomycetota</taxon>
        <taxon>Actinomycetes</taxon>
        <taxon>Motilibacterales</taxon>
        <taxon>Vallicoccaceae</taxon>
        <taxon>Vallicoccus</taxon>
    </lineage>
</organism>
<dbReference type="PANTHER" id="PTHR33507">
    <property type="entry name" value="INNER MEMBRANE PROTEIN YBBJ"/>
    <property type="match status" value="1"/>
</dbReference>
<gene>
    <name evidence="7" type="ORF">D5H78_15825</name>
</gene>
<keyword evidence="3 5" id="KW-1133">Transmembrane helix</keyword>
<feature type="transmembrane region" description="Helical" evidence="5">
    <location>
        <begin position="7"/>
        <end position="40"/>
    </location>
</feature>
<dbReference type="SUPFAM" id="SSF141322">
    <property type="entry name" value="NfeD domain-like"/>
    <property type="match status" value="1"/>
</dbReference>
<dbReference type="OrthoDB" id="9792945at2"/>
<reference evidence="7 8" key="1">
    <citation type="submission" date="2018-09" db="EMBL/GenBank/DDBJ databases">
        <title>YIM 75000 draft genome.</title>
        <authorList>
            <person name="Tang S."/>
            <person name="Feng Y."/>
        </authorList>
    </citation>
    <scope>NUCLEOTIDE SEQUENCE [LARGE SCALE GENOMIC DNA]</scope>
    <source>
        <strain evidence="7 8">YIM 75000</strain>
    </source>
</reference>
<name>A0A3A3YT62_9ACTN</name>
<dbReference type="InterPro" id="IPR012340">
    <property type="entry name" value="NA-bd_OB-fold"/>
</dbReference>
<dbReference type="AlphaFoldDB" id="A0A3A3YT62"/>
<dbReference type="Pfam" id="PF01957">
    <property type="entry name" value="NfeD"/>
    <property type="match status" value="1"/>
</dbReference>
<keyword evidence="8" id="KW-1185">Reference proteome</keyword>